<keyword evidence="3" id="KW-0472">Membrane</keyword>
<dbReference type="InterPro" id="IPR031052">
    <property type="entry name" value="FHY3/FAR1"/>
</dbReference>
<keyword evidence="1" id="KW-0539">Nucleus</keyword>
<keyword evidence="6" id="KW-1185">Reference proteome</keyword>
<evidence type="ECO:0000313" key="5">
    <source>
        <dbReference type="EMBL" id="PWA51561.1"/>
    </source>
</evidence>
<keyword evidence="1" id="KW-0479">Metal-binding</keyword>
<dbReference type="InterPro" id="IPR018289">
    <property type="entry name" value="MULE_transposase_dom"/>
</dbReference>
<proteinExistence type="inferred from homology"/>
<dbReference type="STRING" id="35608.A0A2U1LRD7"/>
<dbReference type="PANTHER" id="PTHR31669:SF263">
    <property type="entry name" value="PROTEIN FAR1-RELATED SEQUENCE"/>
    <property type="match status" value="1"/>
</dbReference>
<evidence type="ECO:0000256" key="2">
    <source>
        <dbReference type="SAM" id="MobiDB-lite"/>
    </source>
</evidence>
<evidence type="ECO:0000313" key="6">
    <source>
        <dbReference type="Proteomes" id="UP000245207"/>
    </source>
</evidence>
<feature type="region of interest" description="Disordered" evidence="2">
    <location>
        <begin position="316"/>
        <end position="340"/>
    </location>
</feature>
<feature type="domain" description="MULE transposase" evidence="4">
    <location>
        <begin position="6"/>
        <end position="96"/>
    </location>
</feature>
<evidence type="ECO:0000259" key="4">
    <source>
        <dbReference type="Pfam" id="PF10551"/>
    </source>
</evidence>
<keyword evidence="3" id="KW-1133">Transmembrane helix</keyword>
<accession>A0A2U1LRD7</accession>
<comment type="subcellular location">
    <subcellularLocation>
        <location evidence="1">Nucleus</location>
    </subcellularLocation>
</comment>
<dbReference type="AlphaFoldDB" id="A0A2U1LRD7"/>
<dbReference type="GO" id="GO:0005634">
    <property type="term" value="C:nucleus"/>
    <property type="evidence" value="ECO:0007669"/>
    <property type="project" value="UniProtKB-SubCell"/>
</dbReference>
<dbReference type="Pfam" id="PF10551">
    <property type="entry name" value="MULE"/>
    <property type="match status" value="1"/>
</dbReference>
<reference evidence="5 6" key="1">
    <citation type="journal article" date="2018" name="Mol. Plant">
        <title>The genome of Artemisia annua provides insight into the evolution of Asteraceae family and artemisinin biosynthesis.</title>
        <authorList>
            <person name="Shen Q."/>
            <person name="Zhang L."/>
            <person name="Liao Z."/>
            <person name="Wang S."/>
            <person name="Yan T."/>
            <person name="Shi P."/>
            <person name="Liu M."/>
            <person name="Fu X."/>
            <person name="Pan Q."/>
            <person name="Wang Y."/>
            <person name="Lv Z."/>
            <person name="Lu X."/>
            <person name="Zhang F."/>
            <person name="Jiang W."/>
            <person name="Ma Y."/>
            <person name="Chen M."/>
            <person name="Hao X."/>
            <person name="Li L."/>
            <person name="Tang Y."/>
            <person name="Lv G."/>
            <person name="Zhou Y."/>
            <person name="Sun X."/>
            <person name="Brodelius P.E."/>
            <person name="Rose J.K.C."/>
            <person name="Tang K."/>
        </authorList>
    </citation>
    <scope>NUCLEOTIDE SEQUENCE [LARGE SCALE GENOMIC DNA]</scope>
    <source>
        <strain evidence="6">cv. Huhao1</strain>
        <tissue evidence="5">Leaf</tissue>
    </source>
</reference>
<sequence>MVELYFTNHLIMNLLLVKPFQVWRRHTYSIKRMLINMVIHILSNIFSHLFSIQTFVTIMRKPPKTIITDQDPWMSEAISIEMPTTKHSFCIWHITSKFSCWFSALLRTDYQSWCGDFYTLYRMTSIEEFEHNWSSVVAKYNLQNNNHVQGLYKIRKSWAPAYLRNYFFGGMTSTSRSESINAFIKRFVFADTSLKDFVKQVDLAIAEIENGETHDKMLATLRHTSLKTKSPLEEQASQAFTPFAFKNCKNFEFWGILCRHIFRVLLHKDCFKIPPVYLPLRWCLDSLQRSSEINELSMDETTINHDDILLDNLSDQENDIGCPPKSTPKGRPRKHRVKGGNEVAGKLKNKCSLCKQRGHTKPKCPWKENIVVVENEATDMSQAKKRCLPHNVGLNPVFHLKN</sequence>
<dbReference type="GO" id="GO:0003676">
    <property type="term" value="F:nucleic acid binding"/>
    <property type="evidence" value="ECO:0007669"/>
    <property type="project" value="InterPro"/>
</dbReference>
<feature type="transmembrane region" description="Helical" evidence="3">
    <location>
        <begin position="34"/>
        <end position="56"/>
    </location>
</feature>
<dbReference type="InterPro" id="IPR036875">
    <property type="entry name" value="Znf_CCHC_sf"/>
</dbReference>
<dbReference type="GO" id="GO:0008270">
    <property type="term" value="F:zinc ion binding"/>
    <property type="evidence" value="ECO:0007669"/>
    <property type="project" value="UniProtKB-UniRule"/>
</dbReference>
<comment type="function">
    <text evidence="1">Putative transcription activator involved in regulating light control of development.</text>
</comment>
<dbReference type="GO" id="GO:0006355">
    <property type="term" value="P:regulation of DNA-templated transcription"/>
    <property type="evidence" value="ECO:0007669"/>
    <property type="project" value="UniProtKB-UniRule"/>
</dbReference>
<keyword evidence="1" id="KW-0862">Zinc</keyword>
<keyword evidence="1" id="KW-0863">Zinc-finger</keyword>
<gene>
    <name evidence="5" type="ORF">CTI12_AA452470</name>
</gene>
<dbReference type="Proteomes" id="UP000245207">
    <property type="component" value="Unassembled WGS sequence"/>
</dbReference>
<dbReference type="PANTHER" id="PTHR31669">
    <property type="entry name" value="PROTEIN FAR1-RELATED SEQUENCE 10-RELATED"/>
    <property type="match status" value="1"/>
</dbReference>
<name>A0A2U1LRD7_ARTAN</name>
<protein>
    <recommendedName>
        <fullName evidence="1">Protein FAR1-RELATED SEQUENCE</fullName>
    </recommendedName>
</protein>
<dbReference type="EMBL" id="PKPP01008115">
    <property type="protein sequence ID" value="PWA51561.1"/>
    <property type="molecule type" value="Genomic_DNA"/>
</dbReference>
<dbReference type="OrthoDB" id="1499063at2759"/>
<evidence type="ECO:0000256" key="3">
    <source>
        <dbReference type="SAM" id="Phobius"/>
    </source>
</evidence>
<dbReference type="SUPFAM" id="SSF57756">
    <property type="entry name" value="Retrovirus zinc finger-like domains"/>
    <property type="match status" value="1"/>
</dbReference>
<evidence type="ECO:0000256" key="1">
    <source>
        <dbReference type="RuleBase" id="RU367018"/>
    </source>
</evidence>
<organism evidence="5 6">
    <name type="scientific">Artemisia annua</name>
    <name type="common">Sweet wormwood</name>
    <dbReference type="NCBI Taxonomy" id="35608"/>
    <lineage>
        <taxon>Eukaryota</taxon>
        <taxon>Viridiplantae</taxon>
        <taxon>Streptophyta</taxon>
        <taxon>Embryophyta</taxon>
        <taxon>Tracheophyta</taxon>
        <taxon>Spermatophyta</taxon>
        <taxon>Magnoliopsida</taxon>
        <taxon>eudicotyledons</taxon>
        <taxon>Gunneridae</taxon>
        <taxon>Pentapetalae</taxon>
        <taxon>asterids</taxon>
        <taxon>campanulids</taxon>
        <taxon>Asterales</taxon>
        <taxon>Asteraceae</taxon>
        <taxon>Asteroideae</taxon>
        <taxon>Anthemideae</taxon>
        <taxon>Artemisiinae</taxon>
        <taxon>Artemisia</taxon>
    </lineage>
</organism>
<comment type="similarity">
    <text evidence="1">Belongs to the FHY3/FAR1 family.</text>
</comment>
<keyword evidence="3" id="KW-0812">Transmembrane</keyword>
<comment type="caution">
    <text evidence="5">The sequence shown here is derived from an EMBL/GenBank/DDBJ whole genome shotgun (WGS) entry which is preliminary data.</text>
</comment>
<feature type="compositionally biased region" description="Basic residues" evidence="2">
    <location>
        <begin position="328"/>
        <end position="338"/>
    </location>
</feature>